<evidence type="ECO:0000256" key="2">
    <source>
        <dbReference type="SAM" id="Phobius"/>
    </source>
</evidence>
<keyword evidence="2" id="KW-0812">Transmembrane</keyword>
<feature type="chain" id="PRO_5020925319" description="Nematode cuticle collagen N-terminal domain-containing protein" evidence="3">
    <location>
        <begin position="23"/>
        <end position="154"/>
    </location>
</feature>
<feature type="signal peptide" evidence="3">
    <location>
        <begin position="1"/>
        <end position="22"/>
    </location>
</feature>
<dbReference type="Proteomes" id="UP000298663">
    <property type="component" value="Unassembled WGS sequence"/>
</dbReference>
<proteinExistence type="predicted"/>
<accession>A0A4U5MFR0</accession>
<comment type="caution">
    <text evidence="4">The sequence shown here is derived from an EMBL/GenBank/DDBJ whole genome shotgun (WGS) entry which is preliminary data.</text>
</comment>
<reference evidence="4 5" key="1">
    <citation type="journal article" date="2015" name="Genome Biol.">
        <title>Comparative genomics of Steinernema reveals deeply conserved gene regulatory networks.</title>
        <authorList>
            <person name="Dillman A.R."/>
            <person name="Macchietto M."/>
            <person name="Porter C.F."/>
            <person name="Rogers A."/>
            <person name="Williams B."/>
            <person name="Antoshechkin I."/>
            <person name="Lee M.M."/>
            <person name="Goodwin Z."/>
            <person name="Lu X."/>
            <person name="Lewis E.E."/>
            <person name="Goodrich-Blair H."/>
            <person name="Stock S.P."/>
            <person name="Adams B.J."/>
            <person name="Sternberg P.W."/>
            <person name="Mortazavi A."/>
        </authorList>
    </citation>
    <scope>NUCLEOTIDE SEQUENCE [LARGE SCALE GENOMIC DNA]</scope>
    <source>
        <strain evidence="4 5">ALL</strain>
    </source>
</reference>
<evidence type="ECO:0000313" key="4">
    <source>
        <dbReference type="EMBL" id="TKR68066.1"/>
    </source>
</evidence>
<evidence type="ECO:0008006" key="6">
    <source>
        <dbReference type="Google" id="ProtNLM"/>
    </source>
</evidence>
<feature type="compositionally biased region" description="Basic and acidic residues" evidence="1">
    <location>
        <begin position="142"/>
        <end position="154"/>
    </location>
</feature>
<gene>
    <name evidence="4" type="ORF">L596_024108</name>
</gene>
<dbReference type="EMBL" id="AZBU02000008">
    <property type="protein sequence ID" value="TKR68066.1"/>
    <property type="molecule type" value="Genomic_DNA"/>
</dbReference>
<keyword evidence="5" id="KW-1185">Reference proteome</keyword>
<protein>
    <recommendedName>
        <fullName evidence="6">Nematode cuticle collagen N-terminal domain-containing protein</fullName>
    </recommendedName>
</protein>
<sequence length="154" mass="17248">MPAFAFFISWFLISAISPSTAATKKPLFQVIQADQIVETDVIQKAVSEIIVTAYGVLIFFVLALVISCYSCFCCCSCYHAREKAFRFVRGFSTYPDAEFGKGASRVKQNKSKGKKKKPAKPAKPEELKYPFENNNNQEEVQTDGKKVGDPEEKK</sequence>
<evidence type="ECO:0000256" key="1">
    <source>
        <dbReference type="SAM" id="MobiDB-lite"/>
    </source>
</evidence>
<evidence type="ECO:0000256" key="3">
    <source>
        <dbReference type="SAM" id="SignalP"/>
    </source>
</evidence>
<evidence type="ECO:0000313" key="5">
    <source>
        <dbReference type="Proteomes" id="UP000298663"/>
    </source>
</evidence>
<reference evidence="4 5" key="2">
    <citation type="journal article" date="2019" name="G3 (Bethesda)">
        <title>Hybrid Assembly of the Genome of the Entomopathogenic Nematode Steinernema carpocapsae Identifies the X-Chromosome.</title>
        <authorList>
            <person name="Serra L."/>
            <person name="Macchietto M."/>
            <person name="Macias-Munoz A."/>
            <person name="McGill C.J."/>
            <person name="Rodriguez I.M."/>
            <person name="Rodriguez B."/>
            <person name="Murad R."/>
            <person name="Mortazavi A."/>
        </authorList>
    </citation>
    <scope>NUCLEOTIDE SEQUENCE [LARGE SCALE GENOMIC DNA]</scope>
    <source>
        <strain evidence="4 5">ALL</strain>
    </source>
</reference>
<feature type="transmembrane region" description="Helical" evidence="2">
    <location>
        <begin position="53"/>
        <end position="79"/>
    </location>
</feature>
<dbReference type="AlphaFoldDB" id="A0A4U5MFR0"/>
<keyword evidence="2" id="KW-0472">Membrane</keyword>
<feature type="region of interest" description="Disordered" evidence="1">
    <location>
        <begin position="94"/>
        <end position="154"/>
    </location>
</feature>
<keyword evidence="2" id="KW-1133">Transmembrane helix</keyword>
<keyword evidence="3" id="KW-0732">Signal</keyword>
<feature type="compositionally biased region" description="Basic residues" evidence="1">
    <location>
        <begin position="107"/>
        <end position="120"/>
    </location>
</feature>
<name>A0A4U5MFR0_STECR</name>
<organism evidence="4 5">
    <name type="scientific">Steinernema carpocapsae</name>
    <name type="common">Entomopathogenic nematode</name>
    <dbReference type="NCBI Taxonomy" id="34508"/>
    <lineage>
        <taxon>Eukaryota</taxon>
        <taxon>Metazoa</taxon>
        <taxon>Ecdysozoa</taxon>
        <taxon>Nematoda</taxon>
        <taxon>Chromadorea</taxon>
        <taxon>Rhabditida</taxon>
        <taxon>Tylenchina</taxon>
        <taxon>Panagrolaimomorpha</taxon>
        <taxon>Strongyloidoidea</taxon>
        <taxon>Steinernematidae</taxon>
        <taxon>Steinernema</taxon>
    </lineage>
</organism>